<accession>A0ABS2KIX8</accession>
<comment type="caution">
    <text evidence="2">The sequence shown here is derived from an EMBL/GenBank/DDBJ whole genome shotgun (WGS) entry which is preliminary data.</text>
</comment>
<dbReference type="PIRSF" id="PIRSF021700">
    <property type="entry name" value="3_dmu_93_MTrfase"/>
    <property type="match status" value="1"/>
</dbReference>
<reference evidence="2" key="1">
    <citation type="submission" date="2020-10" db="EMBL/GenBank/DDBJ databases">
        <title>Phylogeny of dyella-like bacteria.</title>
        <authorList>
            <person name="Fu J."/>
        </authorList>
    </citation>
    <scope>NUCLEOTIDE SEQUENCE</scope>
    <source>
        <strain evidence="2">DHON07</strain>
    </source>
</reference>
<dbReference type="PANTHER" id="PTHR33990:SF4">
    <property type="entry name" value="PHNB-LIKE DOMAIN-CONTAINING PROTEIN"/>
    <property type="match status" value="1"/>
</dbReference>
<dbReference type="PANTHER" id="PTHR33990">
    <property type="entry name" value="PROTEIN YJDN-RELATED"/>
    <property type="match status" value="1"/>
</dbReference>
<dbReference type="Pfam" id="PF06983">
    <property type="entry name" value="3-dmu-9_3-mt"/>
    <property type="match status" value="1"/>
</dbReference>
<keyword evidence="3" id="KW-1185">Reference proteome</keyword>
<gene>
    <name evidence="2" type="ORF">ISS99_16420</name>
</gene>
<dbReference type="InterPro" id="IPR029068">
    <property type="entry name" value="Glyas_Bleomycin-R_OHBP_Dase"/>
</dbReference>
<dbReference type="EMBL" id="JADIKF010000040">
    <property type="protein sequence ID" value="MBM7131111.1"/>
    <property type="molecule type" value="Genomic_DNA"/>
</dbReference>
<dbReference type="CDD" id="cd06588">
    <property type="entry name" value="PhnB_like"/>
    <property type="match status" value="1"/>
</dbReference>
<evidence type="ECO:0000313" key="2">
    <source>
        <dbReference type="EMBL" id="MBM7131111.1"/>
    </source>
</evidence>
<dbReference type="Proteomes" id="UP001430193">
    <property type="component" value="Unassembled WGS sequence"/>
</dbReference>
<dbReference type="Gene3D" id="3.30.720.100">
    <property type="match status" value="1"/>
</dbReference>
<dbReference type="RefSeq" id="WP_204632717.1">
    <property type="nucleotide sequence ID" value="NZ_BSOC01000005.1"/>
</dbReference>
<evidence type="ECO:0000313" key="3">
    <source>
        <dbReference type="Proteomes" id="UP001430193"/>
    </source>
</evidence>
<dbReference type="Gene3D" id="3.30.720.110">
    <property type="match status" value="1"/>
</dbReference>
<evidence type="ECO:0000259" key="1">
    <source>
        <dbReference type="Pfam" id="PF06983"/>
    </source>
</evidence>
<dbReference type="InterPro" id="IPR028973">
    <property type="entry name" value="PhnB-like"/>
</dbReference>
<feature type="domain" description="PhnB-like" evidence="1">
    <location>
        <begin position="5"/>
        <end position="128"/>
    </location>
</feature>
<name>A0ABS2KIX8_9GAMM</name>
<protein>
    <submittedName>
        <fullName evidence="2">VOC family protein</fullName>
    </submittedName>
</protein>
<proteinExistence type="predicted"/>
<dbReference type="InterPro" id="IPR009725">
    <property type="entry name" value="3_dmu_93_MTrfase"/>
</dbReference>
<dbReference type="SUPFAM" id="SSF54593">
    <property type="entry name" value="Glyoxalase/Bleomycin resistance protein/Dihydroxybiphenyl dioxygenase"/>
    <property type="match status" value="1"/>
</dbReference>
<organism evidence="2 3">
    <name type="scientific">Dyella mobilis</name>
    <dbReference type="NCBI Taxonomy" id="1849582"/>
    <lineage>
        <taxon>Bacteria</taxon>
        <taxon>Pseudomonadati</taxon>
        <taxon>Pseudomonadota</taxon>
        <taxon>Gammaproteobacteria</taxon>
        <taxon>Lysobacterales</taxon>
        <taxon>Rhodanobacteraceae</taxon>
        <taxon>Dyella</taxon>
    </lineage>
</organism>
<sequence length="131" mass="14616">MPTSVLPFLMFQGQGSDALDFYLFVFPHSKIEHIERYQAGDSGAEGSIKLARFTLGEQSVLCTDSPIKHAFSFTPSFSFFVECASQDEVRRLGSLLKEGGAELMPVDHYGFSTLFTWVSDRFGVSWQLNCA</sequence>